<protein>
    <submittedName>
        <fullName evidence="2">Uncharacterized protein</fullName>
    </submittedName>
</protein>
<dbReference type="EMBL" id="DAKRPA010000189">
    <property type="protein sequence ID" value="DAZ95811.1"/>
    <property type="molecule type" value="Genomic_DNA"/>
</dbReference>
<proteinExistence type="predicted"/>
<feature type="compositionally biased region" description="Basic and acidic residues" evidence="1">
    <location>
        <begin position="9"/>
        <end position="19"/>
    </location>
</feature>
<feature type="region of interest" description="Disordered" evidence="1">
    <location>
        <begin position="1"/>
        <end position="34"/>
    </location>
</feature>
<dbReference type="GO" id="GO:0003676">
    <property type="term" value="F:nucleic acid binding"/>
    <property type="evidence" value="ECO:0007669"/>
    <property type="project" value="InterPro"/>
</dbReference>
<dbReference type="SUPFAM" id="SSF53098">
    <property type="entry name" value="Ribonuclease H-like"/>
    <property type="match status" value="1"/>
</dbReference>
<dbReference type="InterPro" id="IPR036397">
    <property type="entry name" value="RNaseH_sf"/>
</dbReference>
<dbReference type="Gene3D" id="3.30.420.10">
    <property type="entry name" value="Ribonuclease H-like superfamily/Ribonuclease H"/>
    <property type="match status" value="1"/>
</dbReference>
<evidence type="ECO:0000313" key="2">
    <source>
        <dbReference type="EMBL" id="DAZ95811.1"/>
    </source>
</evidence>
<accession>A0AAV2YQT4</accession>
<sequence>MEQPQCRRSHCDAFREAKKSRSAKAISDTSTSAPADEVGDVIGIDIKTCVKPNDIHGNRHSLQIVDHATRYGEDKVIRSHNEFATTEMENRCAERGIRQQLSEAAESSSDGKLEREHRTMFDGMGRIDVRRAPAPSNAVIRGTRAPRVVAESGKKPDPYNVPKWGQNVSVHIKARTMGTRKEAECGFFLGFDDKTKGYRVFVK</sequence>
<dbReference type="AlphaFoldDB" id="A0AAV2YQT4"/>
<evidence type="ECO:0000313" key="3">
    <source>
        <dbReference type="Proteomes" id="UP001146120"/>
    </source>
</evidence>
<gene>
    <name evidence="2" type="ORF">N0F65_009207</name>
</gene>
<dbReference type="InterPro" id="IPR012337">
    <property type="entry name" value="RNaseH-like_sf"/>
</dbReference>
<reference evidence="2" key="2">
    <citation type="journal article" date="2023" name="Microbiol Resour">
        <title>Decontamination and Annotation of the Draft Genome Sequence of the Oomycete Lagenidium giganteum ARSEF 373.</title>
        <authorList>
            <person name="Morgan W.R."/>
            <person name="Tartar A."/>
        </authorList>
    </citation>
    <scope>NUCLEOTIDE SEQUENCE</scope>
    <source>
        <strain evidence="2">ARSEF 373</strain>
    </source>
</reference>
<comment type="caution">
    <text evidence="2">The sequence shown here is derived from an EMBL/GenBank/DDBJ whole genome shotgun (WGS) entry which is preliminary data.</text>
</comment>
<organism evidence="2 3">
    <name type="scientific">Lagenidium giganteum</name>
    <dbReference type="NCBI Taxonomy" id="4803"/>
    <lineage>
        <taxon>Eukaryota</taxon>
        <taxon>Sar</taxon>
        <taxon>Stramenopiles</taxon>
        <taxon>Oomycota</taxon>
        <taxon>Peronosporomycetes</taxon>
        <taxon>Pythiales</taxon>
        <taxon>Pythiaceae</taxon>
    </lineage>
</organism>
<name>A0AAV2YQT4_9STRA</name>
<reference evidence="2" key="1">
    <citation type="submission" date="2022-11" db="EMBL/GenBank/DDBJ databases">
        <authorList>
            <person name="Morgan W.R."/>
            <person name="Tartar A."/>
        </authorList>
    </citation>
    <scope>NUCLEOTIDE SEQUENCE</scope>
    <source>
        <strain evidence="2">ARSEF 373</strain>
    </source>
</reference>
<evidence type="ECO:0000256" key="1">
    <source>
        <dbReference type="SAM" id="MobiDB-lite"/>
    </source>
</evidence>
<keyword evidence="3" id="KW-1185">Reference proteome</keyword>
<dbReference type="Proteomes" id="UP001146120">
    <property type="component" value="Unassembled WGS sequence"/>
</dbReference>